<feature type="transmembrane region" description="Helical" evidence="7">
    <location>
        <begin position="171"/>
        <end position="194"/>
    </location>
</feature>
<evidence type="ECO:0000256" key="1">
    <source>
        <dbReference type="ARBA" id="ARBA00004141"/>
    </source>
</evidence>
<feature type="transmembrane region" description="Helical" evidence="7">
    <location>
        <begin position="42"/>
        <end position="62"/>
    </location>
</feature>
<evidence type="ECO:0000256" key="6">
    <source>
        <dbReference type="RuleBase" id="RU003943"/>
    </source>
</evidence>
<keyword evidence="9" id="KW-1185">Reference proteome</keyword>
<dbReference type="GO" id="GO:0043190">
    <property type="term" value="C:ATP-binding cassette (ABC) transporter complex"/>
    <property type="evidence" value="ECO:0007669"/>
    <property type="project" value="InterPro"/>
</dbReference>
<evidence type="ECO:0000256" key="7">
    <source>
        <dbReference type="SAM" id="Phobius"/>
    </source>
</evidence>
<evidence type="ECO:0000313" key="8">
    <source>
        <dbReference type="EMBL" id="GID15313.1"/>
    </source>
</evidence>
<keyword evidence="5 7" id="KW-0472">Membrane</keyword>
<evidence type="ECO:0000256" key="2">
    <source>
        <dbReference type="ARBA" id="ARBA00008034"/>
    </source>
</evidence>
<proteinExistence type="inferred from homology"/>
<feature type="transmembrane region" description="Helical" evidence="7">
    <location>
        <begin position="68"/>
        <end position="87"/>
    </location>
</feature>
<comment type="similarity">
    <text evidence="2 6">Belongs to the ABC-3 integral membrane protein family.</text>
</comment>
<dbReference type="Pfam" id="PF00950">
    <property type="entry name" value="ABC-3"/>
    <property type="match status" value="1"/>
</dbReference>
<dbReference type="EMBL" id="BOMB01000041">
    <property type="protein sequence ID" value="GID15313.1"/>
    <property type="molecule type" value="Genomic_DNA"/>
</dbReference>
<keyword evidence="6" id="KW-0813">Transport</keyword>
<feature type="transmembrane region" description="Helical" evidence="7">
    <location>
        <begin position="137"/>
        <end position="159"/>
    </location>
</feature>
<evidence type="ECO:0000256" key="5">
    <source>
        <dbReference type="ARBA" id="ARBA00023136"/>
    </source>
</evidence>
<accession>A0A8J3JG54</accession>
<evidence type="ECO:0008006" key="10">
    <source>
        <dbReference type="Google" id="ProtNLM"/>
    </source>
</evidence>
<evidence type="ECO:0000256" key="3">
    <source>
        <dbReference type="ARBA" id="ARBA00022692"/>
    </source>
</evidence>
<dbReference type="Proteomes" id="UP000612808">
    <property type="component" value="Unassembled WGS sequence"/>
</dbReference>
<sequence length="231" mass="22746">MTGIGWLTQSLSYPFMQRAALATVAVGVAAPLAGVWATSRRLVYLTDAMSHAILAGVAAAALLGSSLLAGGLVAAVVMAILVAVLVVRARLPEDSAIGVAGQGLFALGVIGVSLNAEPRALSHVLFGNPVTVTAGDVAAEMVLAVGIVAAVVVCLPVLVATTLDTGHARTLGVRTGVADTVLILGLGLVVVIGLTTVGACCSTATRDGAGTTARPVPTAWCSSAATSTAPS</sequence>
<reference evidence="8" key="1">
    <citation type="submission" date="2021-01" db="EMBL/GenBank/DDBJ databases">
        <title>Whole genome shotgun sequence of Actinocatenispora rupis NBRC 107355.</title>
        <authorList>
            <person name="Komaki H."/>
            <person name="Tamura T."/>
        </authorList>
    </citation>
    <scope>NUCLEOTIDE SEQUENCE</scope>
    <source>
        <strain evidence="8">NBRC 107355</strain>
    </source>
</reference>
<feature type="transmembrane region" description="Helical" evidence="7">
    <location>
        <begin position="15"/>
        <end position="35"/>
    </location>
</feature>
<keyword evidence="3 6" id="KW-0812">Transmembrane</keyword>
<comment type="caution">
    <text evidence="8">The sequence shown here is derived from an EMBL/GenBank/DDBJ whole genome shotgun (WGS) entry which is preliminary data.</text>
</comment>
<organism evidence="8 9">
    <name type="scientific">Actinocatenispora rupis</name>
    <dbReference type="NCBI Taxonomy" id="519421"/>
    <lineage>
        <taxon>Bacteria</taxon>
        <taxon>Bacillati</taxon>
        <taxon>Actinomycetota</taxon>
        <taxon>Actinomycetes</taxon>
        <taxon>Micromonosporales</taxon>
        <taxon>Micromonosporaceae</taxon>
        <taxon>Actinocatenispora</taxon>
    </lineage>
</organism>
<dbReference type="InterPro" id="IPR001626">
    <property type="entry name" value="ABC_TroCD"/>
</dbReference>
<dbReference type="SUPFAM" id="SSF81345">
    <property type="entry name" value="ABC transporter involved in vitamin B12 uptake, BtuC"/>
    <property type="match status" value="1"/>
</dbReference>
<name>A0A8J3JG54_9ACTN</name>
<gene>
    <name evidence="8" type="ORF">Aru02nite_62020</name>
</gene>
<dbReference type="GO" id="GO:0055085">
    <property type="term" value="P:transmembrane transport"/>
    <property type="evidence" value="ECO:0007669"/>
    <property type="project" value="InterPro"/>
</dbReference>
<dbReference type="PANTHER" id="PTHR30477:SF13">
    <property type="entry name" value="IRON TRANSPORT SYSTEM MEMBRANE PROTEIN HI_0360-RELATED"/>
    <property type="match status" value="1"/>
</dbReference>
<evidence type="ECO:0000313" key="9">
    <source>
        <dbReference type="Proteomes" id="UP000612808"/>
    </source>
</evidence>
<dbReference type="GO" id="GO:0010043">
    <property type="term" value="P:response to zinc ion"/>
    <property type="evidence" value="ECO:0007669"/>
    <property type="project" value="TreeGrafter"/>
</dbReference>
<comment type="subcellular location">
    <subcellularLocation>
        <location evidence="6">Cell membrane</location>
        <topology evidence="6">Multi-pass membrane protein</topology>
    </subcellularLocation>
    <subcellularLocation>
        <location evidence="1">Membrane</location>
        <topology evidence="1">Multi-pass membrane protein</topology>
    </subcellularLocation>
</comment>
<dbReference type="AlphaFoldDB" id="A0A8J3JG54"/>
<dbReference type="PANTHER" id="PTHR30477">
    <property type="entry name" value="ABC-TRANSPORTER METAL-BINDING PROTEIN"/>
    <property type="match status" value="1"/>
</dbReference>
<protein>
    <recommendedName>
        <fullName evidence="10">ABC-type Mn2+/Zn2+ transport system, permease component</fullName>
    </recommendedName>
</protein>
<evidence type="ECO:0000256" key="4">
    <source>
        <dbReference type="ARBA" id="ARBA00022989"/>
    </source>
</evidence>
<dbReference type="InterPro" id="IPR037294">
    <property type="entry name" value="ABC_BtuC-like"/>
</dbReference>
<keyword evidence="4 7" id="KW-1133">Transmembrane helix</keyword>